<protein>
    <submittedName>
        <fullName evidence="3">Staphylococcal nuclease domain-containing protein 1-like</fullName>
    </submittedName>
</protein>
<dbReference type="GO" id="GO:0004518">
    <property type="term" value="F:nuclease activity"/>
    <property type="evidence" value="ECO:0007669"/>
    <property type="project" value="TreeGrafter"/>
</dbReference>
<dbReference type="SMART" id="SM00318">
    <property type="entry name" value="SNc"/>
    <property type="match status" value="2"/>
</dbReference>
<dbReference type="GO" id="GO:0006402">
    <property type="term" value="P:mRNA catabolic process"/>
    <property type="evidence" value="ECO:0007669"/>
    <property type="project" value="TreeGrafter"/>
</dbReference>
<dbReference type="Pfam" id="PF00565">
    <property type="entry name" value="SNase"/>
    <property type="match status" value="1"/>
</dbReference>
<dbReference type="InterPro" id="IPR016071">
    <property type="entry name" value="Staphylococal_nuclease_OB-fold"/>
</dbReference>
<dbReference type="STRING" id="121845.A0A3Q0JB82"/>
<gene>
    <name evidence="3" type="primary">LOC103515830</name>
</gene>
<accession>A0A3Q0JB82</accession>
<name>A0A3Q0JB82_DIACI</name>
<dbReference type="GO" id="GO:0003723">
    <property type="term" value="F:RNA binding"/>
    <property type="evidence" value="ECO:0007669"/>
    <property type="project" value="TreeGrafter"/>
</dbReference>
<dbReference type="Proteomes" id="UP000079169">
    <property type="component" value="Unplaced"/>
</dbReference>
<dbReference type="PANTHER" id="PTHR12302">
    <property type="entry name" value="EBNA2 BINDING PROTEIN P100"/>
    <property type="match status" value="1"/>
</dbReference>
<sequence length="497" mass="56499">MVSEDYAQDARDKFPEKKCVSVFVGQDSCLIGKKVTLSEDYVQEAQDNFPEKKCVSVFVGQEQVNSGDSITLITDPKLRTEVTFLFTNVQAPKIARRPRADGPPSAQPEDEPYAWEAREFLRKLIIGKIVWYTAEKPEGNRYYGTLFYPNQDDDITKRSCGIRRKSRKAIATMAHCSIQTKVRKGVNDDITKLLISEGWVSLRSKNPDLLDLENKAKEAGKGKYSTRDEPSAHVRSINWDPEPKQVLDKFGKRIVKAVIDNINPGLTMRAFLLPDHYYVAFCLSGIKIVRENEEYGREVRQYLEERILQRDVNVIIESVQNEKNRIMNATLIHEGQKMNIGELLVREGFASCNTLLQGVYDEKKLREAEKLAQSERKRRWTNYTPKKPPKERAAVVLEIINGDGLVIKYVGDTKEEKVFLSSIKPPRPDGAAAGGGGEGKAPVVRSKPLYDVPWLYEAREFLRTRLIGKKVMVSEDYAQDARDKFPEKKCVSVFVGQ</sequence>
<dbReference type="RefSeq" id="XP_026684208.1">
    <property type="nucleotide sequence ID" value="XM_026828407.1"/>
</dbReference>
<dbReference type="AlphaFoldDB" id="A0A3Q0JB82"/>
<dbReference type="SUPFAM" id="SSF50199">
    <property type="entry name" value="Staphylococcal nuclease"/>
    <property type="match status" value="3"/>
</dbReference>
<dbReference type="PaxDb" id="121845-A0A3Q0JB82"/>
<dbReference type="Gene3D" id="2.40.50.90">
    <property type="match status" value="3"/>
</dbReference>
<proteinExistence type="predicted"/>
<dbReference type="GeneID" id="103515830"/>
<dbReference type="KEGG" id="dci:103515830"/>
<feature type="domain" description="TNase-like" evidence="1">
    <location>
        <begin position="62"/>
        <end position="226"/>
    </location>
</feature>
<dbReference type="GO" id="GO:0005829">
    <property type="term" value="C:cytosol"/>
    <property type="evidence" value="ECO:0007669"/>
    <property type="project" value="TreeGrafter"/>
</dbReference>
<dbReference type="InterPro" id="IPR035437">
    <property type="entry name" value="SNase_OB-fold_sf"/>
</dbReference>
<evidence type="ECO:0000259" key="1">
    <source>
        <dbReference type="PROSITE" id="PS50830"/>
    </source>
</evidence>
<dbReference type="PANTHER" id="PTHR12302:SF2">
    <property type="entry name" value="STAPHYLOCOCCAL NUCLEASE DOMAIN-CONTAINING PROTEIN 1"/>
    <property type="match status" value="1"/>
</dbReference>
<feature type="domain" description="TNase-like" evidence="1">
    <location>
        <begin position="253"/>
        <end position="382"/>
    </location>
</feature>
<dbReference type="GO" id="GO:0005634">
    <property type="term" value="C:nucleus"/>
    <property type="evidence" value="ECO:0007669"/>
    <property type="project" value="TreeGrafter"/>
</dbReference>
<dbReference type="PROSITE" id="PS50830">
    <property type="entry name" value="TNASE_3"/>
    <property type="match status" value="2"/>
</dbReference>
<reference evidence="3" key="1">
    <citation type="submission" date="2025-08" db="UniProtKB">
        <authorList>
            <consortium name="RefSeq"/>
        </authorList>
    </citation>
    <scope>IDENTIFICATION</scope>
</reference>
<evidence type="ECO:0000313" key="3">
    <source>
        <dbReference type="RefSeq" id="XP_026684208.1"/>
    </source>
</evidence>
<organism evidence="2 3">
    <name type="scientific">Diaphorina citri</name>
    <name type="common">Asian citrus psyllid</name>
    <dbReference type="NCBI Taxonomy" id="121845"/>
    <lineage>
        <taxon>Eukaryota</taxon>
        <taxon>Metazoa</taxon>
        <taxon>Ecdysozoa</taxon>
        <taxon>Arthropoda</taxon>
        <taxon>Hexapoda</taxon>
        <taxon>Insecta</taxon>
        <taxon>Pterygota</taxon>
        <taxon>Neoptera</taxon>
        <taxon>Paraneoptera</taxon>
        <taxon>Hemiptera</taxon>
        <taxon>Sternorrhyncha</taxon>
        <taxon>Psylloidea</taxon>
        <taxon>Psyllidae</taxon>
        <taxon>Diaphorininae</taxon>
        <taxon>Diaphorina</taxon>
    </lineage>
</organism>
<keyword evidence="2" id="KW-1185">Reference proteome</keyword>
<feature type="non-terminal residue" evidence="3">
    <location>
        <position position="497"/>
    </location>
</feature>
<evidence type="ECO:0000313" key="2">
    <source>
        <dbReference type="Proteomes" id="UP000079169"/>
    </source>
</evidence>